<dbReference type="InterPro" id="IPR008286">
    <property type="entry name" value="Prn/Lys/Arg_de-COase_C"/>
</dbReference>
<keyword evidence="4" id="KW-0663">Pyridoxal phosphate</keyword>
<comment type="caution">
    <text evidence="9">The sequence shown here is derived from an EMBL/GenBank/DDBJ whole genome shotgun (WGS) entry which is preliminary data.</text>
</comment>
<dbReference type="GO" id="GO:0016831">
    <property type="term" value="F:carboxy-lyase activity"/>
    <property type="evidence" value="ECO:0007669"/>
    <property type="project" value="UniProtKB-KW"/>
</dbReference>
<evidence type="ECO:0000256" key="6">
    <source>
        <dbReference type="SAM" id="MobiDB-lite"/>
    </source>
</evidence>
<evidence type="ECO:0000256" key="3">
    <source>
        <dbReference type="ARBA" id="ARBA00022793"/>
    </source>
</evidence>
<dbReference type="PANTHER" id="PTHR43277">
    <property type="entry name" value="ARGININE DECARBOXYLASE"/>
    <property type="match status" value="1"/>
</dbReference>
<dbReference type="AlphaFoldDB" id="A0AAE0GJK1"/>
<dbReference type="InterPro" id="IPR052357">
    <property type="entry name" value="Orn_Lys_Arg_decarboxylase-I"/>
</dbReference>
<feature type="region of interest" description="Disordered" evidence="6">
    <location>
        <begin position="248"/>
        <end position="275"/>
    </location>
</feature>
<dbReference type="PANTHER" id="PTHR43277:SF4">
    <property type="entry name" value="ARGININE DECARBOXYLASE"/>
    <property type="match status" value="1"/>
</dbReference>
<evidence type="ECO:0000256" key="2">
    <source>
        <dbReference type="ARBA" id="ARBA00010671"/>
    </source>
</evidence>
<proteinExistence type="inferred from homology"/>
<dbReference type="InterPro" id="IPR036633">
    <property type="entry name" value="Prn/Lys/Arg_de-COase_C_sf"/>
</dbReference>
<keyword evidence="5" id="KW-0456">Lyase</keyword>
<keyword evidence="10" id="KW-1185">Reference proteome</keyword>
<evidence type="ECO:0000256" key="5">
    <source>
        <dbReference type="ARBA" id="ARBA00023239"/>
    </source>
</evidence>
<name>A0AAE0GJK1_9CHLO</name>
<dbReference type="Pfam" id="PF03711">
    <property type="entry name" value="OKR_DC_1_C"/>
    <property type="match status" value="1"/>
</dbReference>
<dbReference type="Gene3D" id="3.40.640.10">
    <property type="entry name" value="Type I PLP-dependent aspartate aminotransferase-like (Major domain)"/>
    <property type="match status" value="1"/>
</dbReference>
<dbReference type="Gene3D" id="3.90.100.10">
    <property type="entry name" value="Orn/Lys/Arg decarboxylase, C-terminal domain"/>
    <property type="match status" value="1"/>
</dbReference>
<evidence type="ECO:0000259" key="8">
    <source>
        <dbReference type="Pfam" id="PF03711"/>
    </source>
</evidence>
<feature type="domain" description="Orn/Lys/Arg decarboxylase C-terminal" evidence="8">
    <location>
        <begin position="280"/>
        <end position="340"/>
    </location>
</feature>
<evidence type="ECO:0008006" key="11">
    <source>
        <dbReference type="Google" id="ProtNLM"/>
    </source>
</evidence>
<dbReference type="EMBL" id="LGRX02005099">
    <property type="protein sequence ID" value="KAK3279162.1"/>
    <property type="molecule type" value="Genomic_DNA"/>
</dbReference>
<accession>A0AAE0GJK1</accession>
<sequence>MGEEGAADGAGVVVEEGAADRANVMGAEEVRGSCDACSDVQKIAAFCHAEDITVLVDEAHGAHLGLHPELPASALQQGADVVIQSTHKVLSSMTQSAMLHLQGPRVSPERIARSLQVLQSSSPSYVLMASLDAARVQVHADSSTFLEQAVRAAAEARQQLALVPGLRVLGSEVVGSFGVTDIDPTRVTISTEALELTGYEVDDALEELGIAAEIAGLHCITFAFSGGSTLEDARALGAAVHSLLPPRKAARSTGSDWSLETKTTSDAAATAAAAPPPLAQQVLPPREAFFAPTERVPAEQASGRVAAELLCSYPPGIPAVAPGEELTAAVILYLQNVLQAGGRVSGATDASLATFEVILRKCVHDAKAQR</sequence>
<dbReference type="InterPro" id="IPR015421">
    <property type="entry name" value="PyrdxlP-dep_Trfase_major"/>
</dbReference>
<evidence type="ECO:0000256" key="1">
    <source>
        <dbReference type="ARBA" id="ARBA00001933"/>
    </source>
</evidence>
<evidence type="ECO:0000313" key="10">
    <source>
        <dbReference type="Proteomes" id="UP001190700"/>
    </source>
</evidence>
<comment type="cofactor">
    <cofactor evidence="1">
        <name>pyridoxal 5'-phosphate</name>
        <dbReference type="ChEBI" id="CHEBI:597326"/>
    </cofactor>
</comment>
<organism evidence="9 10">
    <name type="scientific">Cymbomonas tetramitiformis</name>
    <dbReference type="NCBI Taxonomy" id="36881"/>
    <lineage>
        <taxon>Eukaryota</taxon>
        <taxon>Viridiplantae</taxon>
        <taxon>Chlorophyta</taxon>
        <taxon>Pyramimonadophyceae</taxon>
        <taxon>Pyramimonadales</taxon>
        <taxon>Pyramimonadaceae</taxon>
        <taxon>Cymbomonas</taxon>
    </lineage>
</organism>
<dbReference type="SUPFAM" id="SSF55904">
    <property type="entry name" value="Ornithine decarboxylase C-terminal domain"/>
    <property type="match status" value="1"/>
</dbReference>
<reference evidence="9 10" key="1">
    <citation type="journal article" date="2015" name="Genome Biol. Evol.">
        <title>Comparative Genomics of a Bacterivorous Green Alga Reveals Evolutionary Causalities and Consequences of Phago-Mixotrophic Mode of Nutrition.</title>
        <authorList>
            <person name="Burns J.A."/>
            <person name="Paasch A."/>
            <person name="Narechania A."/>
            <person name="Kim E."/>
        </authorList>
    </citation>
    <scope>NUCLEOTIDE SEQUENCE [LARGE SCALE GENOMIC DNA]</scope>
    <source>
        <strain evidence="9 10">PLY_AMNH</strain>
    </source>
</reference>
<dbReference type="InterPro" id="IPR015424">
    <property type="entry name" value="PyrdxlP-dep_Trfase"/>
</dbReference>
<evidence type="ECO:0000259" key="7">
    <source>
        <dbReference type="Pfam" id="PF01276"/>
    </source>
</evidence>
<comment type="similarity">
    <text evidence="2">Belongs to the Orn/Lys/Arg decarboxylase class-I family.</text>
</comment>
<dbReference type="Pfam" id="PF01276">
    <property type="entry name" value="OKR_DC_1"/>
    <property type="match status" value="1"/>
</dbReference>
<gene>
    <name evidence="9" type="ORF">CYMTET_12938</name>
</gene>
<feature type="compositionally biased region" description="Polar residues" evidence="6">
    <location>
        <begin position="252"/>
        <end position="266"/>
    </location>
</feature>
<dbReference type="Proteomes" id="UP001190700">
    <property type="component" value="Unassembled WGS sequence"/>
</dbReference>
<evidence type="ECO:0000256" key="4">
    <source>
        <dbReference type="ARBA" id="ARBA00022898"/>
    </source>
</evidence>
<feature type="domain" description="Orn/Lys/Arg decarboxylases family 1 pyridoxal-P attachment site" evidence="7">
    <location>
        <begin position="37"/>
        <end position="229"/>
    </location>
</feature>
<evidence type="ECO:0000313" key="9">
    <source>
        <dbReference type="EMBL" id="KAK3279162.1"/>
    </source>
</evidence>
<dbReference type="InterPro" id="IPR000310">
    <property type="entry name" value="Orn/Lys/Arg_deCO2ase_major_dom"/>
</dbReference>
<keyword evidence="3" id="KW-0210">Decarboxylase</keyword>
<protein>
    <recommendedName>
        <fullName evidence="11">Arginine decarboxylase</fullName>
    </recommendedName>
</protein>
<dbReference type="SUPFAM" id="SSF53383">
    <property type="entry name" value="PLP-dependent transferases"/>
    <property type="match status" value="1"/>
</dbReference>